<name>G3IDG9_CRIGR</name>
<dbReference type="Proteomes" id="UP000001075">
    <property type="component" value="Unassembled WGS sequence"/>
</dbReference>
<dbReference type="AlphaFoldDB" id="G3IDG9"/>
<evidence type="ECO:0000313" key="1">
    <source>
        <dbReference type="EMBL" id="EGW09283.1"/>
    </source>
</evidence>
<dbReference type="EMBL" id="JH002057">
    <property type="protein sequence ID" value="EGW09283.1"/>
    <property type="molecule type" value="Genomic_DNA"/>
</dbReference>
<protein>
    <submittedName>
        <fullName evidence="1">Uncharacterized protein</fullName>
    </submittedName>
</protein>
<dbReference type="InParanoid" id="G3IDG9"/>
<organism evidence="1 2">
    <name type="scientific">Cricetulus griseus</name>
    <name type="common">Chinese hamster</name>
    <name type="synonym">Cricetulus barabensis griseus</name>
    <dbReference type="NCBI Taxonomy" id="10029"/>
    <lineage>
        <taxon>Eukaryota</taxon>
        <taxon>Metazoa</taxon>
        <taxon>Chordata</taxon>
        <taxon>Craniata</taxon>
        <taxon>Vertebrata</taxon>
        <taxon>Euteleostomi</taxon>
        <taxon>Mammalia</taxon>
        <taxon>Eutheria</taxon>
        <taxon>Euarchontoglires</taxon>
        <taxon>Glires</taxon>
        <taxon>Rodentia</taxon>
        <taxon>Myomorpha</taxon>
        <taxon>Muroidea</taxon>
        <taxon>Cricetidae</taxon>
        <taxon>Cricetinae</taxon>
        <taxon>Cricetulus</taxon>
    </lineage>
</organism>
<proteinExistence type="predicted"/>
<sequence>MSNESPPAGHTKPEFFTSWGHQAYLNGQRISDMHSIQATTTRDLVHLSGNVLGPHSWLYLSLHHSPSWVAGHATGLKHRSGNEHKKGNIC</sequence>
<accession>G3IDG9</accession>
<gene>
    <name evidence="1" type="ORF">I79_021749</name>
</gene>
<evidence type="ECO:0000313" key="2">
    <source>
        <dbReference type="Proteomes" id="UP000001075"/>
    </source>
</evidence>
<reference evidence="2" key="1">
    <citation type="journal article" date="2011" name="Nat. Biotechnol.">
        <title>The genomic sequence of the Chinese hamster ovary (CHO)-K1 cell line.</title>
        <authorList>
            <person name="Xu X."/>
            <person name="Nagarajan H."/>
            <person name="Lewis N.E."/>
            <person name="Pan S."/>
            <person name="Cai Z."/>
            <person name="Liu X."/>
            <person name="Chen W."/>
            <person name="Xie M."/>
            <person name="Wang W."/>
            <person name="Hammond S."/>
            <person name="Andersen M.R."/>
            <person name="Neff N."/>
            <person name="Passarelli B."/>
            <person name="Koh W."/>
            <person name="Fan H.C."/>
            <person name="Wang J."/>
            <person name="Gui Y."/>
            <person name="Lee K.H."/>
            <person name="Betenbaugh M.J."/>
            <person name="Quake S.R."/>
            <person name="Famili I."/>
            <person name="Palsson B.O."/>
            <person name="Wang J."/>
        </authorList>
    </citation>
    <scope>NUCLEOTIDE SEQUENCE [LARGE SCALE GENOMIC DNA]</scope>
    <source>
        <strain evidence="2">CHO K1 cell line</strain>
    </source>
</reference>